<evidence type="ECO:0000256" key="6">
    <source>
        <dbReference type="ARBA" id="ARBA00023015"/>
    </source>
</evidence>
<dbReference type="PANTHER" id="PTHR46105">
    <property type="entry name" value="AGAP004733-PA"/>
    <property type="match status" value="1"/>
</dbReference>
<keyword evidence="2" id="KW-0479">Metal-binding</keyword>
<evidence type="ECO:0000256" key="1">
    <source>
        <dbReference type="ARBA" id="ARBA00004123"/>
    </source>
</evidence>
<dbReference type="GO" id="GO:0000981">
    <property type="term" value="F:DNA-binding transcription factor activity, RNA polymerase II-specific"/>
    <property type="evidence" value="ECO:0007669"/>
    <property type="project" value="TreeGrafter"/>
</dbReference>
<keyword evidence="7" id="KW-0238">DNA-binding</keyword>
<evidence type="ECO:0000313" key="13">
    <source>
        <dbReference type="EMBL" id="SCU94865.1"/>
    </source>
</evidence>
<evidence type="ECO:0000256" key="2">
    <source>
        <dbReference type="ARBA" id="ARBA00022723"/>
    </source>
</evidence>
<evidence type="ECO:0000256" key="8">
    <source>
        <dbReference type="ARBA" id="ARBA00023163"/>
    </source>
</evidence>
<sequence length="425" mass="45099">MYNIGATSSGVGTATGVPGSSEAPTGTGTVTSTRTAPQAGTGTRTRIEPESGAGGPQPPSHPPPVSYSSMYSVAPITSHQHPDTSALTANHLATVGPSSAGAASTVVPEFDHQHRAWVSTGGLTPLQGVYPSMLATAGAPAAVLPPAAAAPPALKWASHVTQTPVEPVHTASSQGSILPETSAWPSELPLSAYGPEYIGGSTGGRQYMVAQPFATNLPVNLSVTGAIWPVASSGNPSSVSMGLPMLAQPSARPLPPLQQQKQQQQFVAANHRENVQNDPPARSFVDSSSDWSSAVTYADYRCGMCERSFRRRSWLKRHLLSHSNFKPYKCPWCSSRHKRRDNLFQHMKIKHVLQVLQELYRAGDQIDSSLLDHYASASASTTEDAVGPSSSSIRILIDEGRIRKDRVKTVLNDIISRTQGDSVDI</sequence>
<feature type="region of interest" description="Disordered" evidence="11">
    <location>
        <begin position="1"/>
        <end position="70"/>
    </location>
</feature>
<feature type="domain" description="C2H2-type" evidence="12">
    <location>
        <begin position="300"/>
        <end position="327"/>
    </location>
</feature>
<dbReference type="GO" id="GO:0008270">
    <property type="term" value="F:zinc ion binding"/>
    <property type="evidence" value="ECO:0007669"/>
    <property type="project" value="UniProtKB-KW"/>
</dbReference>
<keyword evidence="4 10" id="KW-0863">Zinc-finger</keyword>
<evidence type="ECO:0000256" key="10">
    <source>
        <dbReference type="PROSITE-ProRule" id="PRU00042"/>
    </source>
</evidence>
<evidence type="ECO:0000256" key="9">
    <source>
        <dbReference type="ARBA" id="ARBA00023242"/>
    </source>
</evidence>
<comment type="subcellular location">
    <subcellularLocation>
        <location evidence="1">Nucleus</location>
    </subcellularLocation>
</comment>
<dbReference type="Pfam" id="PF00096">
    <property type="entry name" value="zf-C2H2"/>
    <property type="match status" value="1"/>
</dbReference>
<evidence type="ECO:0000256" key="7">
    <source>
        <dbReference type="ARBA" id="ARBA00023125"/>
    </source>
</evidence>
<dbReference type="InterPro" id="IPR036236">
    <property type="entry name" value="Znf_C2H2_sf"/>
</dbReference>
<evidence type="ECO:0000256" key="3">
    <source>
        <dbReference type="ARBA" id="ARBA00022737"/>
    </source>
</evidence>
<dbReference type="AlphaFoldDB" id="A0A1G4JV61"/>
<dbReference type="PROSITE" id="PS00028">
    <property type="entry name" value="ZINC_FINGER_C2H2_1"/>
    <property type="match status" value="1"/>
</dbReference>
<gene>
    <name evidence="13" type="ORF">LADA_0G11914G</name>
</gene>
<protein>
    <submittedName>
        <fullName evidence="13">LADA_0G11914g1_1</fullName>
    </submittedName>
</protein>
<dbReference type="InterPro" id="IPR050457">
    <property type="entry name" value="ZnFinger_BTB_dom_contain"/>
</dbReference>
<reference evidence="14" key="1">
    <citation type="submission" date="2016-03" db="EMBL/GenBank/DDBJ databases">
        <authorList>
            <person name="Devillers H."/>
        </authorList>
    </citation>
    <scope>NUCLEOTIDE SEQUENCE [LARGE SCALE GENOMIC DNA]</scope>
</reference>
<keyword evidence="5" id="KW-0862">Zinc</keyword>
<feature type="compositionally biased region" description="Pro residues" evidence="11">
    <location>
        <begin position="56"/>
        <end position="65"/>
    </location>
</feature>
<keyword evidence="14" id="KW-1185">Reference proteome</keyword>
<dbReference type="Proteomes" id="UP000190274">
    <property type="component" value="Chromosome G"/>
</dbReference>
<dbReference type="PANTHER" id="PTHR46105:SF5">
    <property type="entry name" value="ZINC FINGER AND BTB DOMAIN-CONTAINING PROTEIN 44 ISOFORM X1"/>
    <property type="match status" value="1"/>
</dbReference>
<dbReference type="STRING" id="1266660.A0A1G4JV61"/>
<dbReference type="SMART" id="SM00355">
    <property type="entry name" value="ZnF_C2H2"/>
    <property type="match status" value="2"/>
</dbReference>
<dbReference type="OrthoDB" id="654211at2759"/>
<keyword evidence="6" id="KW-0805">Transcription regulation</keyword>
<feature type="compositionally biased region" description="Low complexity" evidence="11">
    <location>
        <begin position="1"/>
        <end position="35"/>
    </location>
</feature>
<evidence type="ECO:0000313" key="14">
    <source>
        <dbReference type="Proteomes" id="UP000190274"/>
    </source>
</evidence>
<keyword evidence="8" id="KW-0804">Transcription</keyword>
<keyword evidence="3" id="KW-0677">Repeat</keyword>
<evidence type="ECO:0000259" key="12">
    <source>
        <dbReference type="PROSITE" id="PS50157"/>
    </source>
</evidence>
<dbReference type="Gene3D" id="3.30.160.60">
    <property type="entry name" value="Classic Zinc Finger"/>
    <property type="match status" value="2"/>
</dbReference>
<dbReference type="InterPro" id="IPR013087">
    <property type="entry name" value="Znf_C2H2_type"/>
</dbReference>
<accession>A0A1G4JV61</accession>
<name>A0A1G4JV61_9SACH</name>
<evidence type="ECO:0000256" key="4">
    <source>
        <dbReference type="ARBA" id="ARBA00022771"/>
    </source>
</evidence>
<evidence type="ECO:0000256" key="5">
    <source>
        <dbReference type="ARBA" id="ARBA00022833"/>
    </source>
</evidence>
<dbReference type="GO" id="GO:0005634">
    <property type="term" value="C:nucleus"/>
    <property type="evidence" value="ECO:0007669"/>
    <property type="project" value="UniProtKB-SubCell"/>
</dbReference>
<keyword evidence="9" id="KW-0539">Nucleus</keyword>
<organism evidence="13 14">
    <name type="scientific">Lachancea dasiensis</name>
    <dbReference type="NCBI Taxonomy" id="1072105"/>
    <lineage>
        <taxon>Eukaryota</taxon>
        <taxon>Fungi</taxon>
        <taxon>Dikarya</taxon>
        <taxon>Ascomycota</taxon>
        <taxon>Saccharomycotina</taxon>
        <taxon>Saccharomycetes</taxon>
        <taxon>Saccharomycetales</taxon>
        <taxon>Saccharomycetaceae</taxon>
        <taxon>Lachancea</taxon>
    </lineage>
</organism>
<dbReference type="GO" id="GO:0000978">
    <property type="term" value="F:RNA polymerase II cis-regulatory region sequence-specific DNA binding"/>
    <property type="evidence" value="ECO:0007669"/>
    <property type="project" value="TreeGrafter"/>
</dbReference>
<proteinExistence type="predicted"/>
<evidence type="ECO:0000256" key="11">
    <source>
        <dbReference type="SAM" id="MobiDB-lite"/>
    </source>
</evidence>
<dbReference type="EMBL" id="LT598457">
    <property type="protein sequence ID" value="SCU94865.1"/>
    <property type="molecule type" value="Genomic_DNA"/>
</dbReference>
<dbReference type="SUPFAM" id="SSF57667">
    <property type="entry name" value="beta-beta-alpha zinc fingers"/>
    <property type="match status" value="1"/>
</dbReference>
<dbReference type="PROSITE" id="PS50157">
    <property type="entry name" value="ZINC_FINGER_C2H2_2"/>
    <property type="match status" value="1"/>
</dbReference>